<dbReference type="InterPro" id="IPR037126">
    <property type="entry name" value="PdaC/RsiV-like_sf"/>
</dbReference>
<name>A0A2U8FIU4_9PAST</name>
<keyword evidence="5" id="KW-1185">Reference proteome</keyword>
<evidence type="ECO:0000256" key="1">
    <source>
        <dbReference type="SAM" id="Coils"/>
    </source>
</evidence>
<feature type="chain" id="PRO_5016027601" evidence="2">
    <location>
        <begin position="18"/>
        <end position="333"/>
    </location>
</feature>
<dbReference type="EMBL" id="CP029206">
    <property type="protein sequence ID" value="AWI50264.1"/>
    <property type="molecule type" value="Genomic_DNA"/>
</dbReference>
<dbReference type="RefSeq" id="WP_108922728.1">
    <property type="nucleotide sequence ID" value="NZ_CP029206.1"/>
</dbReference>
<keyword evidence="2" id="KW-0732">Signal</keyword>
<dbReference type="Gene3D" id="3.30.565.40">
    <property type="entry name" value="Fervidobacterium nodosum Rt17-B1 like"/>
    <property type="match status" value="1"/>
</dbReference>
<reference evidence="5" key="1">
    <citation type="submission" date="2018-05" db="EMBL/GenBank/DDBJ databases">
        <title>Complete genome sequence of Actinobacillus porcitonsillarum reference strain 9953L55 (CCUG 46996).</title>
        <authorList>
            <person name="Dona V."/>
            <person name="Perreten V."/>
        </authorList>
    </citation>
    <scope>NUCLEOTIDE SEQUENCE [LARGE SCALE GENOMIC DNA]</scope>
    <source>
        <strain evidence="5">9953L55</strain>
    </source>
</reference>
<dbReference type="PROSITE" id="PS51257">
    <property type="entry name" value="PROKAR_LIPOPROTEIN"/>
    <property type="match status" value="1"/>
</dbReference>
<feature type="coiled-coil region" evidence="1">
    <location>
        <begin position="42"/>
        <end position="76"/>
    </location>
</feature>
<gene>
    <name evidence="4" type="ORF">DDU33_01530</name>
</gene>
<dbReference type="AlphaFoldDB" id="A0A2U8FIU4"/>
<organism evidence="4 5">
    <name type="scientific">Actinobacillus porcitonsillarum</name>
    <dbReference type="NCBI Taxonomy" id="189834"/>
    <lineage>
        <taxon>Bacteria</taxon>
        <taxon>Pseudomonadati</taxon>
        <taxon>Pseudomonadota</taxon>
        <taxon>Gammaproteobacteria</taxon>
        <taxon>Pasteurellales</taxon>
        <taxon>Pasteurellaceae</taxon>
        <taxon>Actinobacillus</taxon>
    </lineage>
</organism>
<dbReference type="Pfam" id="PF11738">
    <property type="entry name" value="DUF3298"/>
    <property type="match status" value="1"/>
</dbReference>
<keyword evidence="1" id="KW-0175">Coiled coil</keyword>
<sequence length="333" mass="38617">MKKSRLAILLTMTFILAGCDDANLSQKVIETEKQFVQLQTDYKKSQADLTAKENEFNALKADYTKLRAEYDELQKRTASFPALQVEITKLIDKSETLKFPKDPKDEFAREESKVSVFVNTAMTHIEWLDQLLLQELLKLYLTKDESEKVNLTAVKPQDIVERFEKIYQELEKDAKEYKPFAMEESVYTQYLGQRNHIVSFTQSTYTFTGGAHGTGYTNYLNIDTNKKALITLNDVVSEKNQAKLKALLWETYTSERSGEGQTPLFVEKKDFRISDNFYFSNDGIVFVYPVYELRAYAEGEIELAINYYQLNELLTPEFKQTEKDGFYTFPEGQ</sequence>
<dbReference type="Gene3D" id="3.90.640.20">
    <property type="entry name" value="Heat-shock cognate protein, ATPase"/>
    <property type="match status" value="1"/>
</dbReference>
<evidence type="ECO:0000256" key="2">
    <source>
        <dbReference type="SAM" id="SignalP"/>
    </source>
</evidence>
<feature type="signal peptide" evidence="2">
    <location>
        <begin position="1"/>
        <end position="17"/>
    </location>
</feature>
<dbReference type="KEGG" id="apor:DDU33_01530"/>
<accession>A0A2U8FIU4</accession>
<protein>
    <submittedName>
        <fullName evidence="4">DUF3298 domain-containing protein</fullName>
    </submittedName>
</protein>
<proteinExistence type="predicted"/>
<dbReference type="Proteomes" id="UP000244920">
    <property type="component" value="Chromosome"/>
</dbReference>
<feature type="domain" description="DUF3298" evidence="3">
    <location>
        <begin position="238"/>
        <end position="307"/>
    </location>
</feature>
<evidence type="ECO:0000259" key="3">
    <source>
        <dbReference type="Pfam" id="PF11738"/>
    </source>
</evidence>
<dbReference type="InterPro" id="IPR021729">
    <property type="entry name" value="DUF3298"/>
</dbReference>
<evidence type="ECO:0000313" key="4">
    <source>
        <dbReference type="EMBL" id="AWI50264.1"/>
    </source>
</evidence>
<evidence type="ECO:0000313" key="5">
    <source>
        <dbReference type="Proteomes" id="UP000244920"/>
    </source>
</evidence>